<name>A0A8T3CG59_DENNO</name>
<organism evidence="3 4">
    <name type="scientific">Dendrobium nobile</name>
    <name type="common">Orchid</name>
    <dbReference type="NCBI Taxonomy" id="94219"/>
    <lineage>
        <taxon>Eukaryota</taxon>
        <taxon>Viridiplantae</taxon>
        <taxon>Streptophyta</taxon>
        <taxon>Embryophyta</taxon>
        <taxon>Tracheophyta</taxon>
        <taxon>Spermatophyta</taxon>
        <taxon>Magnoliopsida</taxon>
        <taxon>Liliopsida</taxon>
        <taxon>Asparagales</taxon>
        <taxon>Orchidaceae</taxon>
        <taxon>Epidendroideae</taxon>
        <taxon>Malaxideae</taxon>
        <taxon>Dendrobiinae</taxon>
        <taxon>Dendrobium</taxon>
    </lineage>
</organism>
<dbReference type="SMART" id="SM00479">
    <property type="entry name" value="EXOIII"/>
    <property type="match status" value="1"/>
</dbReference>
<feature type="domain" description="Exonuclease" evidence="2">
    <location>
        <begin position="3"/>
        <end position="180"/>
    </location>
</feature>
<dbReference type="SMR" id="A0A8T3CG59"/>
<dbReference type="InterPro" id="IPR012337">
    <property type="entry name" value="RNaseH-like_sf"/>
</dbReference>
<reference evidence="3" key="1">
    <citation type="journal article" date="2022" name="Front. Genet.">
        <title>Chromosome-Scale Assembly of the Dendrobium nobile Genome Provides Insights Into the Molecular Mechanism of the Biosynthesis of the Medicinal Active Ingredient of Dendrobium.</title>
        <authorList>
            <person name="Xu Q."/>
            <person name="Niu S.-C."/>
            <person name="Li K.-L."/>
            <person name="Zheng P.-J."/>
            <person name="Zhang X.-J."/>
            <person name="Jia Y."/>
            <person name="Liu Y."/>
            <person name="Niu Y.-X."/>
            <person name="Yu L.-H."/>
            <person name="Chen D.-F."/>
            <person name="Zhang G.-Q."/>
        </authorList>
    </citation>
    <scope>NUCLEOTIDE SEQUENCE</scope>
    <source>
        <tissue evidence="3">Leaf</tissue>
    </source>
</reference>
<comment type="caution">
    <text evidence="3">The sequence shown here is derived from an EMBL/GenBank/DDBJ whole genome shotgun (WGS) entry which is preliminary data.</text>
</comment>
<dbReference type="Pfam" id="PF00929">
    <property type="entry name" value="RNase_T"/>
    <property type="match status" value="1"/>
</dbReference>
<dbReference type="PANTHER" id="PTHR30231">
    <property type="entry name" value="DNA POLYMERASE III SUBUNIT EPSILON"/>
    <property type="match status" value="1"/>
</dbReference>
<evidence type="ECO:0000259" key="2">
    <source>
        <dbReference type="SMART" id="SM00479"/>
    </source>
</evidence>
<dbReference type="Gene3D" id="3.30.420.10">
    <property type="entry name" value="Ribonuclease H-like superfamily/Ribonuclease H"/>
    <property type="match status" value="1"/>
</dbReference>
<evidence type="ECO:0000313" key="3">
    <source>
        <dbReference type="EMBL" id="KAI0531373.1"/>
    </source>
</evidence>
<dbReference type="OrthoDB" id="2018529at2759"/>
<dbReference type="AlphaFoldDB" id="A0A8T3CG59"/>
<dbReference type="InterPro" id="IPR013520">
    <property type="entry name" value="Ribonucl_H"/>
</dbReference>
<dbReference type="Proteomes" id="UP000829196">
    <property type="component" value="Unassembled WGS sequence"/>
</dbReference>
<evidence type="ECO:0000313" key="4">
    <source>
        <dbReference type="Proteomes" id="UP000829196"/>
    </source>
</evidence>
<accession>A0A8T3CG59</accession>
<feature type="compositionally biased region" description="Polar residues" evidence="1">
    <location>
        <begin position="197"/>
        <end position="208"/>
    </location>
</feature>
<dbReference type="GO" id="GO:0008408">
    <property type="term" value="F:3'-5' exonuclease activity"/>
    <property type="evidence" value="ECO:0007669"/>
    <property type="project" value="TreeGrafter"/>
</dbReference>
<proteinExistence type="predicted"/>
<dbReference type="CDD" id="cd06127">
    <property type="entry name" value="DEDDh"/>
    <property type="match status" value="1"/>
</dbReference>
<sequence length="268" mass="29497">MAELVFFDVETTTAVGRGKRFWVVEFGSIVVCPKKLVEVESFCSLIRPPDISLVAPTRPSGITREAVAAAPMFEELADRVFQILNVCVIVIDRHGLGRDGVCQREPYKKVCKYWPGTPPPPIGMIDSLEVLTPEFGRRAGDLKMATLASYFGLGQQKHRSLDDVRLNLEVLKHCAAVLLLESKLPQILPGKDHGSPSMVTRSKANNVRSGEEEASRKSPVSYLGSSRAAPYQKGRLGKVIERAKEALRGAEGSQPLNGLLRHSRLLLR</sequence>
<dbReference type="EMBL" id="JAGYWB010000001">
    <property type="protein sequence ID" value="KAI0531373.1"/>
    <property type="molecule type" value="Genomic_DNA"/>
</dbReference>
<gene>
    <name evidence="3" type="ORF">KFK09_000927</name>
</gene>
<dbReference type="GO" id="GO:0003676">
    <property type="term" value="F:nucleic acid binding"/>
    <property type="evidence" value="ECO:0007669"/>
    <property type="project" value="InterPro"/>
</dbReference>
<dbReference type="InterPro" id="IPR036397">
    <property type="entry name" value="RNaseH_sf"/>
</dbReference>
<keyword evidence="4" id="KW-1185">Reference proteome</keyword>
<feature type="region of interest" description="Disordered" evidence="1">
    <location>
        <begin position="190"/>
        <end position="225"/>
    </location>
</feature>
<dbReference type="PANTHER" id="PTHR30231:SF26">
    <property type="entry name" value="PROTEIN NEN4"/>
    <property type="match status" value="1"/>
</dbReference>
<evidence type="ECO:0000256" key="1">
    <source>
        <dbReference type="SAM" id="MobiDB-lite"/>
    </source>
</evidence>
<dbReference type="SUPFAM" id="SSF53098">
    <property type="entry name" value="Ribonuclease H-like"/>
    <property type="match status" value="1"/>
</dbReference>
<protein>
    <recommendedName>
        <fullName evidence="2">Exonuclease domain-containing protein</fullName>
    </recommendedName>
</protein>